<evidence type="ECO:0000259" key="1">
    <source>
        <dbReference type="PROSITE" id="PS51029"/>
    </source>
</evidence>
<comment type="caution">
    <text evidence="2">The sequence shown here is derived from an EMBL/GenBank/DDBJ whole genome shotgun (WGS) entry which is preliminary data.</text>
</comment>
<dbReference type="Pfam" id="PF10545">
    <property type="entry name" value="MADF_DNA_bdg"/>
    <property type="match status" value="1"/>
</dbReference>
<dbReference type="EMBL" id="SEYY01004640">
    <property type="protein sequence ID" value="KAB7503703.1"/>
    <property type="molecule type" value="Genomic_DNA"/>
</dbReference>
<evidence type="ECO:0000313" key="2">
    <source>
        <dbReference type="EMBL" id="KAB7503703.1"/>
    </source>
</evidence>
<dbReference type="PANTHER" id="PTHR21505">
    <property type="entry name" value="MADF DOMAIN-CONTAINING PROTEIN-RELATED"/>
    <property type="match status" value="1"/>
</dbReference>
<dbReference type="PANTHER" id="PTHR21505:SF15">
    <property type="entry name" value="RE18252P"/>
    <property type="match status" value="1"/>
</dbReference>
<dbReference type="Proteomes" id="UP000326759">
    <property type="component" value="Unassembled WGS sequence"/>
</dbReference>
<organism evidence="2 3">
    <name type="scientific">Armadillidium nasatum</name>
    <dbReference type="NCBI Taxonomy" id="96803"/>
    <lineage>
        <taxon>Eukaryota</taxon>
        <taxon>Metazoa</taxon>
        <taxon>Ecdysozoa</taxon>
        <taxon>Arthropoda</taxon>
        <taxon>Crustacea</taxon>
        <taxon>Multicrustacea</taxon>
        <taxon>Malacostraca</taxon>
        <taxon>Eumalacostraca</taxon>
        <taxon>Peracarida</taxon>
        <taxon>Isopoda</taxon>
        <taxon>Oniscidea</taxon>
        <taxon>Crinocheta</taxon>
        <taxon>Armadillidiidae</taxon>
        <taxon>Armadillidium</taxon>
    </lineage>
</organism>
<gene>
    <name evidence="2" type="ORF">Anas_10527</name>
</gene>
<name>A0A5N5TAL3_9CRUS</name>
<protein>
    <recommendedName>
        <fullName evidence="1">MADF domain-containing protein</fullName>
    </recommendedName>
</protein>
<dbReference type="InterPro" id="IPR006578">
    <property type="entry name" value="MADF-dom"/>
</dbReference>
<proteinExistence type="predicted"/>
<accession>A0A5N5TAL3</accession>
<dbReference type="PROSITE" id="PS51029">
    <property type="entry name" value="MADF"/>
    <property type="match status" value="1"/>
</dbReference>
<evidence type="ECO:0000313" key="3">
    <source>
        <dbReference type="Proteomes" id="UP000326759"/>
    </source>
</evidence>
<reference evidence="2 3" key="1">
    <citation type="journal article" date="2019" name="PLoS Biol.">
        <title>Sex chromosomes control vertical transmission of feminizing Wolbachia symbionts in an isopod.</title>
        <authorList>
            <person name="Becking T."/>
            <person name="Chebbi M.A."/>
            <person name="Giraud I."/>
            <person name="Moumen B."/>
            <person name="Laverre T."/>
            <person name="Caubet Y."/>
            <person name="Peccoud J."/>
            <person name="Gilbert C."/>
            <person name="Cordaux R."/>
        </authorList>
    </citation>
    <scope>NUCLEOTIDE SEQUENCE [LARGE SCALE GENOMIC DNA]</scope>
    <source>
        <strain evidence="2">ANa2</strain>
        <tissue evidence="2">Whole body excluding digestive tract and cuticle</tissue>
    </source>
</reference>
<feature type="domain" description="MADF" evidence="1">
    <location>
        <begin position="10"/>
        <end position="98"/>
    </location>
</feature>
<dbReference type="OrthoDB" id="7408914at2759"/>
<sequence length="231" mass="27225">MEWPNDKILLLIDEYRKRPLLWDSSHKFYKLYNRKIEAWSELASIFQTDIYEVKRKINSLLASYRRERQKIQNSAEGEVYTSGWFAFKRMSFLMDKNTARKISYTIDGTDQGENNMENFGIAVTDTDDNVLQNNFIKEEYLEDASLACQAIFKRKREEEKQDHQIIKEFTHSAQAVVTSPPRDEHSVYGEHIGNEIRKMNYHAQCTVKHMINDIIFDAQMGMYDNPQQTGT</sequence>
<dbReference type="SMART" id="SM00595">
    <property type="entry name" value="MADF"/>
    <property type="match status" value="1"/>
</dbReference>
<dbReference type="AlphaFoldDB" id="A0A5N5TAL3"/>
<keyword evidence="3" id="KW-1185">Reference proteome</keyword>